<evidence type="ECO:0000313" key="3">
    <source>
        <dbReference type="Proteomes" id="UP001212499"/>
    </source>
</evidence>
<dbReference type="EMBL" id="JAQMUH010000121">
    <property type="protein sequence ID" value="MDB9540133.1"/>
    <property type="molecule type" value="Genomic_DNA"/>
</dbReference>
<comment type="caution">
    <text evidence="2">The sequence shown here is derived from an EMBL/GenBank/DDBJ whole genome shotgun (WGS) entry which is preliminary data.</text>
</comment>
<evidence type="ECO:0000256" key="1">
    <source>
        <dbReference type="SAM" id="MobiDB-lite"/>
    </source>
</evidence>
<accession>A0ABT5ATU3</accession>
<evidence type="ECO:0000313" key="2">
    <source>
        <dbReference type="EMBL" id="MDB9540133.1"/>
    </source>
</evidence>
<keyword evidence="3" id="KW-1185">Reference proteome</keyword>
<feature type="region of interest" description="Disordered" evidence="1">
    <location>
        <begin position="1"/>
        <end position="64"/>
    </location>
</feature>
<name>A0ABT5ATU3_9CYAN</name>
<protein>
    <submittedName>
        <fullName evidence="2">Uncharacterized protein</fullName>
    </submittedName>
</protein>
<reference evidence="2 3" key="1">
    <citation type="submission" date="2023-01" db="EMBL/GenBank/DDBJ databases">
        <title>Genomes from the Australian National Cyanobacteria Reference Collection.</title>
        <authorList>
            <person name="Willis A."/>
            <person name="Lee E.M.F."/>
        </authorList>
    </citation>
    <scope>NUCLEOTIDE SEQUENCE [LARGE SCALE GENOMIC DNA]</scope>
    <source>
        <strain evidence="2 3">CS-1033</strain>
    </source>
</reference>
<dbReference type="RefSeq" id="WP_271733299.1">
    <property type="nucleotide sequence ID" value="NZ_JANQDP010000125.1"/>
</dbReference>
<dbReference type="Proteomes" id="UP001212499">
    <property type="component" value="Unassembled WGS sequence"/>
</dbReference>
<feature type="compositionally biased region" description="Basic and acidic residues" evidence="1">
    <location>
        <begin position="1"/>
        <end position="24"/>
    </location>
</feature>
<sequence length="64" mass="7241">MVLGDRRSHQRSRREQYKGGDRGFDFAQPPRSVPTSVVEGNIRDDRGFDLPQPPTSIPSLSILF</sequence>
<organism evidence="2 3">
    <name type="scientific">Anabaenopsis arnoldii</name>
    <dbReference type="NCBI Taxonomy" id="2152938"/>
    <lineage>
        <taxon>Bacteria</taxon>
        <taxon>Bacillati</taxon>
        <taxon>Cyanobacteriota</taxon>
        <taxon>Cyanophyceae</taxon>
        <taxon>Nostocales</taxon>
        <taxon>Nodulariaceae</taxon>
        <taxon>Anabaenopsis</taxon>
    </lineage>
</organism>
<gene>
    <name evidence="2" type="ORF">PN457_10755</name>
</gene>
<proteinExistence type="predicted"/>